<comment type="caution">
    <text evidence="2">The sequence shown here is derived from an EMBL/GenBank/DDBJ whole genome shotgun (WGS) entry which is preliminary data.</text>
</comment>
<dbReference type="Proteomes" id="UP001596119">
    <property type="component" value="Unassembled WGS sequence"/>
</dbReference>
<evidence type="ECO:0000313" key="3">
    <source>
        <dbReference type="Proteomes" id="UP001596119"/>
    </source>
</evidence>
<organism evidence="2 3">
    <name type="scientific">Pseudonocardia lutea</name>
    <dbReference type="NCBI Taxonomy" id="2172015"/>
    <lineage>
        <taxon>Bacteria</taxon>
        <taxon>Bacillati</taxon>
        <taxon>Actinomycetota</taxon>
        <taxon>Actinomycetes</taxon>
        <taxon>Pseudonocardiales</taxon>
        <taxon>Pseudonocardiaceae</taxon>
        <taxon>Pseudonocardia</taxon>
    </lineage>
</organism>
<feature type="compositionally biased region" description="Basic and acidic residues" evidence="1">
    <location>
        <begin position="9"/>
        <end position="39"/>
    </location>
</feature>
<dbReference type="RefSeq" id="WP_379567371.1">
    <property type="nucleotide sequence ID" value="NZ_JBHSQK010000044.1"/>
</dbReference>
<accession>A0ABW1I9E3</accession>
<dbReference type="EMBL" id="JBHSQK010000044">
    <property type="protein sequence ID" value="MFC5950243.1"/>
    <property type="molecule type" value="Genomic_DNA"/>
</dbReference>
<keyword evidence="3" id="KW-1185">Reference proteome</keyword>
<reference evidence="3" key="1">
    <citation type="journal article" date="2019" name="Int. J. Syst. Evol. Microbiol.">
        <title>The Global Catalogue of Microorganisms (GCM) 10K type strain sequencing project: providing services to taxonomists for standard genome sequencing and annotation.</title>
        <authorList>
            <consortium name="The Broad Institute Genomics Platform"/>
            <consortium name="The Broad Institute Genome Sequencing Center for Infectious Disease"/>
            <person name="Wu L."/>
            <person name="Ma J."/>
        </authorList>
    </citation>
    <scope>NUCLEOTIDE SEQUENCE [LARGE SCALE GENOMIC DNA]</scope>
    <source>
        <strain evidence="3">CGMCC 4.7397</strain>
    </source>
</reference>
<name>A0ABW1I9E3_9PSEU</name>
<gene>
    <name evidence="2" type="ORF">ACFQH9_18410</name>
</gene>
<feature type="region of interest" description="Disordered" evidence="1">
    <location>
        <begin position="1"/>
        <end position="53"/>
    </location>
</feature>
<evidence type="ECO:0000313" key="2">
    <source>
        <dbReference type="EMBL" id="MFC5950243.1"/>
    </source>
</evidence>
<sequence>MPGEPRQNGVDRGRDLRADLARTSRDLHRACEETAQQHERLHRNRRPPTSFDHRTAAKHWRAIGEQARTAAQQWTAELDRAQADHRPMQTVDDLLDAALGRLFAAGLRLHRVAQEFPEPQRCGLAAVADDLDAAIADLRHASFRRTHDPHHDRW</sequence>
<proteinExistence type="predicted"/>
<evidence type="ECO:0000256" key="1">
    <source>
        <dbReference type="SAM" id="MobiDB-lite"/>
    </source>
</evidence>
<protein>
    <submittedName>
        <fullName evidence="2">Uncharacterized protein</fullName>
    </submittedName>
</protein>